<sequence length="127" mass="14900">MTWLRVVSCLTVSYFLAMKDHHILERLAIIIYNLILKILQIKFTKRISRRTRNLLQKKLSWKLQRGLDKVFVHIINLILRHRSLGLIIISFSLAQMTLFPSWLPSDDAVPELQYRTKPGCPSSPSTW</sequence>
<evidence type="ECO:0000313" key="1">
    <source>
        <dbReference type="EMBL" id="KAJ6994832.1"/>
    </source>
</evidence>
<reference evidence="1" key="1">
    <citation type="journal article" date="2023" name="Mol. Ecol. Resour.">
        <title>Chromosome-level genome assembly of a triploid poplar Populus alba 'Berolinensis'.</title>
        <authorList>
            <person name="Chen S."/>
            <person name="Yu Y."/>
            <person name="Wang X."/>
            <person name="Wang S."/>
            <person name="Zhang T."/>
            <person name="Zhou Y."/>
            <person name="He R."/>
            <person name="Meng N."/>
            <person name="Wang Y."/>
            <person name="Liu W."/>
            <person name="Liu Z."/>
            <person name="Liu J."/>
            <person name="Guo Q."/>
            <person name="Huang H."/>
            <person name="Sederoff R.R."/>
            <person name="Wang G."/>
            <person name="Qu G."/>
            <person name="Chen S."/>
        </authorList>
    </citation>
    <scope>NUCLEOTIDE SEQUENCE</scope>
    <source>
        <strain evidence="1">SC-2020</strain>
    </source>
</reference>
<dbReference type="EMBL" id="JAQIZT010000006">
    <property type="protein sequence ID" value="KAJ6994832.1"/>
    <property type="molecule type" value="Genomic_DNA"/>
</dbReference>
<accession>A0AAD6W0S6</accession>
<evidence type="ECO:0000313" key="2">
    <source>
        <dbReference type="Proteomes" id="UP001164929"/>
    </source>
</evidence>
<proteinExistence type="predicted"/>
<keyword evidence="2" id="KW-1185">Reference proteome</keyword>
<organism evidence="1 2">
    <name type="scientific">Populus alba x Populus x berolinensis</name>
    <dbReference type="NCBI Taxonomy" id="444605"/>
    <lineage>
        <taxon>Eukaryota</taxon>
        <taxon>Viridiplantae</taxon>
        <taxon>Streptophyta</taxon>
        <taxon>Embryophyta</taxon>
        <taxon>Tracheophyta</taxon>
        <taxon>Spermatophyta</taxon>
        <taxon>Magnoliopsida</taxon>
        <taxon>eudicotyledons</taxon>
        <taxon>Gunneridae</taxon>
        <taxon>Pentapetalae</taxon>
        <taxon>rosids</taxon>
        <taxon>fabids</taxon>
        <taxon>Malpighiales</taxon>
        <taxon>Salicaceae</taxon>
        <taxon>Saliceae</taxon>
        <taxon>Populus</taxon>
    </lineage>
</organism>
<dbReference type="Proteomes" id="UP001164929">
    <property type="component" value="Chromosome 6"/>
</dbReference>
<protein>
    <submittedName>
        <fullName evidence="1">Uncharacterized protein</fullName>
    </submittedName>
</protein>
<comment type="caution">
    <text evidence="1">The sequence shown here is derived from an EMBL/GenBank/DDBJ whole genome shotgun (WGS) entry which is preliminary data.</text>
</comment>
<gene>
    <name evidence="1" type="ORF">NC653_017581</name>
</gene>
<dbReference type="AlphaFoldDB" id="A0AAD6W0S6"/>
<name>A0AAD6W0S6_9ROSI</name>